<dbReference type="EC" id="2.4.1.250" evidence="7"/>
<dbReference type="Gene3D" id="3.40.50.2000">
    <property type="entry name" value="Glycogen Phosphorylase B"/>
    <property type="match status" value="2"/>
</dbReference>
<dbReference type="AlphaFoldDB" id="A0A6I6F9V6"/>
<comment type="catalytic activity">
    <reaction evidence="6 7">
        <text>1D-myo-inositol 3-phosphate + UDP-N-acetyl-alpha-D-glucosamine = 1D-myo-inositol 2-acetamido-2-deoxy-alpha-D-glucopyranoside 3-phosphate + UDP + H(+)</text>
        <dbReference type="Rhea" id="RHEA:26188"/>
        <dbReference type="ChEBI" id="CHEBI:15378"/>
        <dbReference type="ChEBI" id="CHEBI:57705"/>
        <dbReference type="ChEBI" id="CHEBI:58223"/>
        <dbReference type="ChEBI" id="CHEBI:58401"/>
        <dbReference type="ChEBI" id="CHEBI:58892"/>
        <dbReference type="EC" id="2.4.1.250"/>
    </reaction>
</comment>
<feature type="binding site" evidence="7">
    <location>
        <position position="356"/>
    </location>
    <ligand>
        <name>UDP-N-acetyl-alpha-D-glucosamine</name>
        <dbReference type="ChEBI" id="CHEBI:57705"/>
    </ligand>
</feature>
<dbReference type="EMBL" id="CP034279">
    <property type="protein sequence ID" value="QGV79871.1"/>
    <property type="molecule type" value="Genomic_DNA"/>
</dbReference>
<dbReference type="GO" id="GO:0008375">
    <property type="term" value="F:acetylglucosaminyltransferase activity"/>
    <property type="evidence" value="ECO:0007669"/>
    <property type="project" value="UniProtKB-UniRule"/>
</dbReference>
<proteinExistence type="inferred from homology"/>
<dbReference type="Pfam" id="PF13579">
    <property type="entry name" value="Glyco_trans_4_4"/>
    <property type="match status" value="1"/>
</dbReference>
<dbReference type="Proteomes" id="UP000422572">
    <property type="component" value="Chromosome"/>
</dbReference>
<feature type="binding site" evidence="7">
    <location>
        <position position="268"/>
    </location>
    <ligand>
        <name>UDP-N-acetyl-alpha-D-glucosamine</name>
        <dbReference type="ChEBI" id="CHEBI:57705"/>
    </ligand>
</feature>
<sequence length="458" mass="48625">MSQYVSRFAGTLAGQHRAAGHRPAPPHRLRLPGRARVPRRVAMLSVHTSPLHQPGTGDAGGMNVYIVELAKRLAAINIEVEIFTRATAGGLPPAVELAPGVLVRHVDAGPYEGLAKEELPAQLCAFTHGVMRAWAQHRPGHYDLVHSHYWLSGHVGWLAAERWGVPLVHAMHTMAKVKNAALAQGDTPEPPARVIGETQIVRAADRLIANTAGEADELVHFYEAEPSKVAVVHPGVNLDRFRPADGRAAARARLGLPADAFIPVFAGRIQPLKAPDILLRAAALLLEEDPSLRSRMLVPVVGGPSGSGLAKPEGLQKLAARLGIADVVRFHPPVGQERLADWFRAASVLVMPSYSESFGLVAIEAQAAGTPVVAASVGGLPVAVRDGSTGFLIKGHDPADYAAALRRFVTDPALTGRLGEAAARHAGAFGWETAASGTAEVYTAAMHEHRRGVRSRHG</sequence>
<feature type="binding site" evidence="7">
    <location>
        <begin position="58"/>
        <end position="63"/>
    </location>
    <ligand>
        <name>1D-myo-inositol 3-phosphate</name>
        <dbReference type="ChEBI" id="CHEBI:58401"/>
    </ligand>
</feature>
<gene>
    <name evidence="7 10" type="primary">mshA</name>
    <name evidence="10" type="ORF">EIZ62_17745</name>
</gene>
<dbReference type="Pfam" id="PF00534">
    <property type="entry name" value="Glycos_transf_1"/>
    <property type="match status" value="1"/>
</dbReference>
<protein>
    <recommendedName>
        <fullName evidence="7">D-inositol-3-phosphate glycosyltransferase</fullName>
        <ecNumber evidence="7">2.4.1.250</ecNumber>
    </recommendedName>
    <alternativeName>
        <fullName evidence="7">N-acetylglucosamine-inositol-phosphate N-acetylglucosaminyltransferase</fullName>
        <shortName evidence="7">GlcNAc-Ins-P N-acetylglucosaminyltransferase</shortName>
    </alternativeName>
</protein>
<feature type="binding site" evidence="7">
    <location>
        <position position="343"/>
    </location>
    <ligand>
        <name>Mg(2+)</name>
        <dbReference type="ChEBI" id="CHEBI:18420"/>
    </ligand>
</feature>
<feature type="binding site" evidence="7">
    <location>
        <position position="47"/>
    </location>
    <ligand>
        <name>1D-myo-inositol 3-phosphate</name>
        <dbReference type="ChEBI" id="CHEBI:58401"/>
    </ligand>
</feature>
<accession>A0A6I6F9V6</accession>
<dbReference type="OrthoDB" id="9810929at2"/>
<feature type="binding site" evidence="7">
    <location>
        <position position="193"/>
    </location>
    <ligand>
        <name>1D-myo-inositol 3-phosphate</name>
        <dbReference type="ChEBI" id="CHEBI:58401"/>
    </ligand>
</feature>
<feature type="binding site" evidence="7">
    <location>
        <position position="364"/>
    </location>
    <ligand>
        <name>UDP-N-acetyl-alpha-D-glucosamine</name>
        <dbReference type="ChEBI" id="CHEBI:57705"/>
    </ligand>
</feature>
<feature type="binding site" evidence="7">
    <location>
        <begin position="53"/>
        <end position="54"/>
    </location>
    <ligand>
        <name>UDP-N-acetyl-alpha-D-glucosamine</name>
        <dbReference type="ChEBI" id="CHEBI:57705"/>
    </ligand>
</feature>
<dbReference type="KEGG" id="sfic:EIZ62_17745"/>
<evidence type="ECO:0000256" key="1">
    <source>
        <dbReference type="ARBA" id="ARBA00008449"/>
    </source>
</evidence>
<name>A0A6I6F9V6_9ACTN</name>
<evidence type="ECO:0000256" key="3">
    <source>
        <dbReference type="ARBA" id="ARBA00022679"/>
    </source>
</evidence>
<feature type="domain" description="Glycosyl transferase family 1" evidence="8">
    <location>
        <begin position="249"/>
        <end position="424"/>
    </location>
</feature>
<keyword evidence="2 7" id="KW-0328">Glycosyltransferase</keyword>
<dbReference type="NCBIfam" id="TIGR03449">
    <property type="entry name" value="mycothiol_MshA"/>
    <property type="match status" value="1"/>
</dbReference>
<dbReference type="GO" id="GO:0010125">
    <property type="term" value="P:mycothiol biosynthetic process"/>
    <property type="evidence" value="ECO:0007669"/>
    <property type="project" value="UniProtKB-UniRule"/>
</dbReference>
<comment type="similarity">
    <text evidence="1 7">Belongs to the glycosyltransferase group 1 family. MshA subfamily.</text>
</comment>
<dbReference type="CDD" id="cd03800">
    <property type="entry name" value="GT4_sucrose_synthase"/>
    <property type="match status" value="1"/>
</dbReference>
<dbReference type="GO" id="GO:0000287">
    <property type="term" value="F:magnesium ion binding"/>
    <property type="evidence" value="ECO:0007669"/>
    <property type="project" value="UniProtKB-UniRule"/>
</dbReference>
<dbReference type="InterPro" id="IPR028098">
    <property type="entry name" value="Glyco_trans_4-like_N"/>
</dbReference>
<keyword evidence="11" id="KW-1185">Reference proteome</keyword>
<dbReference type="RefSeq" id="WP_156693604.1">
    <property type="nucleotide sequence ID" value="NZ_CP034279.1"/>
</dbReference>
<keyword evidence="3 7" id="KW-0808">Transferase</keyword>
<comment type="function">
    <text evidence="7">Catalyzes the transfer of a N-acetyl-glucosamine moiety to 1D-myo-inositol 3-phosphate to produce 1D-myo-inositol 2-acetamido-2-deoxy-glucopyranoside 3-phosphate in the mycothiol biosynthesis pathway.</text>
</comment>
<comment type="subunit">
    <text evidence="7">Homodimer.</text>
</comment>
<evidence type="ECO:0000313" key="10">
    <source>
        <dbReference type="EMBL" id="QGV79871.1"/>
    </source>
</evidence>
<dbReference type="PANTHER" id="PTHR12526">
    <property type="entry name" value="GLYCOSYLTRANSFERASE"/>
    <property type="match status" value="1"/>
</dbReference>
<dbReference type="HAMAP" id="MF_01695">
    <property type="entry name" value="MshA"/>
    <property type="match status" value="1"/>
</dbReference>
<dbReference type="PANTHER" id="PTHR12526:SF510">
    <property type="entry name" value="D-INOSITOL 3-PHOSPHATE GLYCOSYLTRANSFERASE"/>
    <property type="match status" value="1"/>
</dbReference>
<evidence type="ECO:0000256" key="7">
    <source>
        <dbReference type="HAMAP-Rule" id="MF_01695"/>
    </source>
</evidence>
<feature type="binding site" evidence="7">
    <location>
        <position position="344"/>
    </location>
    <ligand>
        <name>Mg(2+)</name>
        <dbReference type="ChEBI" id="CHEBI:18420"/>
    </ligand>
</feature>
<organism evidence="10 11">
    <name type="scientific">Streptomyces ficellus</name>
    <dbReference type="NCBI Taxonomy" id="1977088"/>
    <lineage>
        <taxon>Bacteria</taxon>
        <taxon>Bacillati</taxon>
        <taxon>Actinomycetota</taxon>
        <taxon>Actinomycetes</taxon>
        <taxon>Kitasatosporales</taxon>
        <taxon>Streptomycetaceae</taxon>
        <taxon>Streptomyces</taxon>
    </lineage>
</organism>
<evidence type="ECO:0000256" key="2">
    <source>
        <dbReference type="ARBA" id="ARBA00022676"/>
    </source>
</evidence>
<keyword evidence="5 7" id="KW-0460">Magnesium</keyword>
<reference evidence="10 11" key="1">
    <citation type="submission" date="2018-12" db="EMBL/GenBank/DDBJ databases">
        <title>Complete genome sequence of Streptomyces ficellus NRRL8067, the producer of ficellomycin, feldamycin and nojirimycin.</title>
        <authorList>
            <person name="Zhang H."/>
            <person name="Yue R."/>
            <person name="Liu Y."/>
            <person name="Li M."/>
            <person name="Mu H."/>
            <person name="Zhang J."/>
        </authorList>
    </citation>
    <scope>NUCLEOTIDE SEQUENCE [LARGE SCALE GENOMIC DNA]</scope>
    <source>
        <strain evidence="10 11">NRRL 8067</strain>
    </source>
</reference>
<evidence type="ECO:0000256" key="4">
    <source>
        <dbReference type="ARBA" id="ARBA00022723"/>
    </source>
</evidence>
<evidence type="ECO:0000259" key="9">
    <source>
        <dbReference type="Pfam" id="PF13579"/>
    </source>
</evidence>
<feature type="binding site" evidence="7">
    <location>
        <position position="273"/>
    </location>
    <ligand>
        <name>UDP-N-acetyl-alpha-D-glucosamine</name>
        <dbReference type="ChEBI" id="CHEBI:57705"/>
    </ligand>
</feature>
<feature type="binding site" evidence="7">
    <location>
        <position position="334"/>
    </location>
    <ligand>
        <name>UDP-N-acetyl-alpha-D-glucosamine</name>
        <dbReference type="ChEBI" id="CHEBI:57705"/>
    </ligand>
</feature>
<dbReference type="InterPro" id="IPR017814">
    <property type="entry name" value="Mycothiol_biosynthesis_MshA"/>
</dbReference>
<feature type="binding site" evidence="7">
    <location>
        <position position="173"/>
    </location>
    <ligand>
        <name>1D-myo-inositol 3-phosphate</name>
        <dbReference type="ChEBI" id="CHEBI:58401"/>
    </ligand>
</feature>
<evidence type="ECO:0000256" key="5">
    <source>
        <dbReference type="ARBA" id="ARBA00022842"/>
    </source>
</evidence>
<feature type="binding site" evidence="7">
    <location>
        <position position="346"/>
    </location>
    <ligand>
        <name>Mg(2+)</name>
        <dbReference type="ChEBI" id="CHEBI:18420"/>
    </ligand>
</feature>
<keyword evidence="4 7" id="KW-0479">Metal-binding</keyword>
<feature type="binding site" evidence="7">
    <location>
        <position position="116"/>
    </location>
    <ligand>
        <name>1D-myo-inositol 3-phosphate</name>
        <dbReference type="ChEBI" id="CHEBI:58401"/>
    </ligand>
</feature>
<feature type="binding site" evidence="7">
    <location>
        <position position="370"/>
    </location>
    <ligand>
        <name>Mg(2+)</name>
        <dbReference type="ChEBI" id="CHEBI:18420"/>
    </ligand>
</feature>
<feature type="binding site" evidence="7">
    <location>
        <position position="61"/>
    </location>
    <ligand>
        <name>UDP-N-acetyl-alpha-D-glucosamine</name>
        <dbReference type="ChEBI" id="CHEBI:57705"/>
    </ligand>
</feature>
<feature type="binding site" evidence="7">
    <location>
        <position position="149"/>
    </location>
    <ligand>
        <name>1D-myo-inositol 3-phosphate</name>
        <dbReference type="ChEBI" id="CHEBI:58401"/>
    </ligand>
</feature>
<evidence type="ECO:0000256" key="6">
    <source>
        <dbReference type="ARBA" id="ARBA00048131"/>
    </source>
</evidence>
<dbReference type="InterPro" id="IPR001296">
    <property type="entry name" value="Glyco_trans_1"/>
</dbReference>
<dbReference type="GO" id="GO:0102710">
    <property type="term" value="F:D-inositol-3-phosphate glycosyltransferase activity"/>
    <property type="evidence" value="ECO:0007669"/>
    <property type="project" value="UniProtKB-EC"/>
</dbReference>
<dbReference type="SUPFAM" id="SSF53756">
    <property type="entry name" value="UDP-Glycosyltransferase/glycogen phosphorylase"/>
    <property type="match status" value="1"/>
</dbReference>
<evidence type="ECO:0000313" key="11">
    <source>
        <dbReference type="Proteomes" id="UP000422572"/>
    </source>
</evidence>
<evidence type="ECO:0000259" key="8">
    <source>
        <dbReference type="Pfam" id="PF00534"/>
    </source>
</evidence>
<feature type="domain" description="Glycosyltransferase subfamily 4-like N-terminal" evidence="9">
    <location>
        <begin position="60"/>
        <end position="235"/>
    </location>
</feature>